<dbReference type="GeneID" id="75053412"/>
<reference evidence="2 3" key="1">
    <citation type="submission" date="2019-04" db="EMBL/GenBank/DDBJ databases">
        <authorList>
            <person name="Schori C."/>
            <person name="Ahrens C."/>
        </authorList>
    </citation>
    <scope>NUCLEOTIDE SEQUENCE [LARGE SCALE GENOMIC DNA]</scope>
    <source>
        <strain evidence="2 3">DSM 2950</strain>
    </source>
</reference>
<proteinExistence type="predicted"/>
<dbReference type="PROSITE" id="PS51257">
    <property type="entry name" value="PROKAR_LIPOPROTEIN"/>
    <property type="match status" value="1"/>
</dbReference>
<evidence type="ECO:0008006" key="4">
    <source>
        <dbReference type="Google" id="ProtNLM"/>
    </source>
</evidence>
<feature type="chain" id="PRO_5028838226" description="WxL domain-containing protein" evidence="1">
    <location>
        <begin position="26"/>
        <end position="166"/>
    </location>
</feature>
<feature type="signal peptide" evidence="1">
    <location>
        <begin position="1"/>
        <end position="25"/>
    </location>
</feature>
<evidence type="ECO:0000313" key="2">
    <source>
        <dbReference type="EMBL" id="QMW81102.1"/>
    </source>
</evidence>
<evidence type="ECO:0000256" key="1">
    <source>
        <dbReference type="SAM" id="SignalP"/>
    </source>
</evidence>
<dbReference type="AlphaFoldDB" id="A0A7G5N2K9"/>
<evidence type="ECO:0000313" key="3">
    <source>
        <dbReference type="Proteomes" id="UP000515789"/>
    </source>
</evidence>
<organism evidence="2 3">
    <name type="scientific">Blautia producta</name>
    <dbReference type="NCBI Taxonomy" id="33035"/>
    <lineage>
        <taxon>Bacteria</taxon>
        <taxon>Bacillati</taxon>
        <taxon>Bacillota</taxon>
        <taxon>Clostridia</taxon>
        <taxon>Lachnospirales</taxon>
        <taxon>Lachnospiraceae</taxon>
        <taxon>Blautia</taxon>
    </lineage>
</organism>
<sequence>MKKKSLVAMGLAGVMTVGMSCSVFADGEVEPSDPAIGTPQVDSKESTVEIIEPITYSVSIPASFTPDTNAITLQVSNVNVEPGKAVKISVDDSNIALTNKANSSVTWNMVLKDGDNPFSLAEFTNAQNTSKNLTLEDGTNDGNRIAGTYQGKVTFKIGYDTKSATP</sequence>
<dbReference type="RefSeq" id="WP_018597161.1">
    <property type="nucleotide sequence ID" value="NZ_AP031416.1"/>
</dbReference>
<protein>
    <recommendedName>
        <fullName evidence="4">WxL domain-containing protein</fullName>
    </recommendedName>
</protein>
<keyword evidence="1" id="KW-0732">Signal</keyword>
<name>A0A7G5N2K9_9FIRM</name>
<dbReference type="EMBL" id="CP039126">
    <property type="protein sequence ID" value="QMW81102.1"/>
    <property type="molecule type" value="Genomic_DNA"/>
</dbReference>
<gene>
    <name evidence="2" type="ORF">E5259_28015</name>
</gene>
<accession>A0A7G5N2K9</accession>
<dbReference type="Proteomes" id="UP000515789">
    <property type="component" value="Chromosome"/>
</dbReference>